<reference evidence="16" key="1">
    <citation type="journal article" date="2018" name="Sci. Rep.">
        <title>Dynamic evolution of inverted repeats in Euglenophyta plastid genomes.</title>
        <authorList>
            <person name="Karnkowska A."/>
            <person name="Bennett M.S."/>
            <person name="Triemer R.E."/>
        </authorList>
    </citation>
    <scope>NUCLEOTIDE SEQUENCE</scope>
</reference>
<dbReference type="Gene3D" id="2.40.50.100">
    <property type="match status" value="1"/>
</dbReference>
<evidence type="ECO:0000256" key="10">
    <source>
        <dbReference type="SAM" id="Coils"/>
    </source>
</evidence>
<keyword evidence="16" id="KW-0150">Chloroplast</keyword>
<evidence type="ECO:0000256" key="9">
    <source>
        <dbReference type="RuleBase" id="RU363031"/>
    </source>
</evidence>
<dbReference type="HAMAP" id="MF_01321">
    <property type="entry name" value="RNApol_bact_RpoB"/>
    <property type="match status" value="1"/>
</dbReference>
<comment type="similarity">
    <text evidence="1 7 8">Belongs to the RNA polymerase beta chain family.</text>
</comment>
<feature type="domain" description="RNA polymerase Rpb2" evidence="12">
    <location>
        <begin position="976"/>
        <end position="1051"/>
    </location>
</feature>
<dbReference type="EMBL" id="MH898674">
    <property type="protein sequence ID" value="AYQ93716.1"/>
    <property type="molecule type" value="Genomic_DNA"/>
</dbReference>
<dbReference type="Gene3D" id="2.30.150.10">
    <property type="entry name" value="DNA-directed RNA polymerase, beta subunit, external 1 domain"/>
    <property type="match status" value="2"/>
</dbReference>
<dbReference type="InterPro" id="IPR007121">
    <property type="entry name" value="RNA_pol_bsu_CS"/>
</dbReference>
<organism evidence="16">
    <name type="scientific">Lepocinclis ovum</name>
    <dbReference type="NCBI Taxonomy" id="86638"/>
    <lineage>
        <taxon>Eukaryota</taxon>
        <taxon>Discoba</taxon>
        <taxon>Euglenozoa</taxon>
        <taxon>Euglenida</taxon>
        <taxon>Spirocuta</taxon>
        <taxon>Euglenophyceae</taxon>
        <taxon>Euglenales</taxon>
        <taxon>Phacaceae</taxon>
        <taxon>Lepocinclis</taxon>
    </lineage>
</organism>
<dbReference type="Pfam" id="PF04565">
    <property type="entry name" value="RNA_pol_Rpb2_3"/>
    <property type="match status" value="1"/>
</dbReference>
<dbReference type="InterPro" id="IPR010243">
    <property type="entry name" value="RNA_pol_bsu_bac"/>
</dbReference>
<dbReference type="InterPro" id="IPR007644">
    <property type="entry name" value="RNA_pol_bsu_protrusion"/>
</dbReference>
<evidence type="ECO:0000259" key="14">
    <source>
        <dbReference type="Pfam" id="PF04563"/>
    </source>
</evidence>
<dbReference type="CDD" id="cd00653">
    <property type="entry name" value="RNA_pol_B_RPB2"/>
    <property type="match status" value="1"/>
</dbReference>
<dbReference type="GO" id="GO:0009507">
    <property type="term" value="C:chloroplast"/>
    <property type="evidence" value="ECO:0007669"/>
    <property type="project" value="UniProtKB-SubCell"/>
</dbReference>
<dbReference type="InterPro" id="IPR014724">
    <property type="entry name" value="RNA_pol_RPB2_OB-fold"/>
</dbReference>
<dbReference type="InterPro" id="IPR007120">
    <property type="entry name" value="DNA-dir_RNAP_su2_dom"/>
</dbReference>
<feature type="domain" description="RNA polymerase Rpb2" evidence="15">
    <location>
        <begin position="374"/>
        <end position="439"/>
    </location>
</feature>
<evidence type="ECO:0000259" key="11">
    <source>
        <dbReference type="Pfam" id="PF00562"/>
    </source>
</evidence>
<evidence type="ECO:0000256" key="5">
    <source>
        <dbReference type="ARBA" id="ARBA00023163"/>
    </source>
</evidence>
<dbReference type="GO" id="GO:0000428">
    <property type="term" value="C:DNA-directed RNA polymerase complex"/>
    <property type="evidence" value="ECO:0007669"/>
    <property type="project" value="UniProtKB-KW"/>
</dbReference>
<feature type="coiled-coil region" evidence="10">
    <location>
        <begin position="319"/>
        <end position="346"/>
    </location>
</feature>
<dbReference type="Pfam" id="PF04563">
    <property type="entry name" value="RNA_pol_Rpb2_1"/>
    <property type="match status" value="1"/>
</dbReference>
<evidence type="ECO:0000256" key="8">
    <source>
        <dbReference type="RuleBase" id="RU000434"/>
    </source>
</evidence>
<keyword evidence="10" id="KW-0175">Coiled coil</keyword>
<dbReference type="InterPro" id="IPR037034">
    <property type="entry name" value="RNA_pol_Rpb2_2_sf"/>
</dbReference>
<accession>A0A3G3LLY1</accession>
<keyword evidence="16" id="KW-0934">Plastid</keyword>
<dbReference type="Gene3D" id="3.90.1100.10">
    <property type="match status" value="2"/>
</dbReference>
<proteinExistence type="inferred from homology"/>
<dbReference type="Pfam" id="PF00562">
    <property type="entry name" value="RNA_pol_Rpb2_6"/>
    <property type="match status" value="1"/>
</dbReference>
<evidence type="ECO:0000256" key="4">
    <source>
        <dbReference type="ARBA" id="ARBA00022695"/>
    </source>
</evidence>
<evidence type="ECO:0000259" key="15">
    <source>
        <dbReference type="Pfam" id="PF04565"/>
    </source>
</evidence>
<evidence type="ECO:0000313" key="16">
    <source>
        <dbReference type="EMBL" id="AYQ93716.1"/>
    </source>
</evidence>
<dbReference type="Pfam" id="PF04561">
    <property type="entry name" value="RNA_pol_Rpb2_2"/>
    <property type="match status" value="1"/>
</dbReference>
<dbReference type="PANTHER" id="PTHR20856">
    <property type="entry name" value="DNA-DIRECTED RNA POLYMERASE I SUBUNIT 2"/>
    <property type="match status" value="1"/>
</dbReference>
<dbReference type="InterPro" id="IPR015712">
    <property type="entry name" value="DNA-dir_RNA_pol_su2"/>
</dbReference>
<dbReference type="EC" id="2.7.7.6" evidence="7"/>
<keyword evidence="4 7" id="KW-0548">Nucleotidyltransferase</keyword>
<evidence type="ECO:0000256" key="1">
    <source>
        <dbReference type="ARBA" id="ARBA00006835"/>
    </source>
</evidence>
<dbReference type="GO" id="GO:0003899">
    <property type="term" value="F:DNA-directed RNA polymerase activity"/>
    <property type="evidence" value="ECO:0007669"/>
    <property type="project" value="UniProtKB-UniRule"/>
</dbReference>
<keyword evidence="2 7" id="KW-0240">DNA-directed RNA polymerase</keyword>
<dbReference type="InterPro" id="IPR037033">
    <property type="entry name" value="DNA-dir_RNAP_su2_hyb_sf"/>
</dbReference>
<dbReference type="Gene3D" id="3.90.1110.10">
    <property type="entry name" value="RNA polymerase Rpb2, domain 2"/>
    <property type="match status" value="1"/>
</dbReference>
<keyword evidence="3 7" id="KW-0808">Transferase</keyword>
<evidence type="ECO:0000256" key="6">
    <source>
        <dbReference type="ARBA" id="ARBA00048552"/>
    </source>
</evidence>
<comment type="subunit">
    <text evidence="7 9">In plastids the minimal PEP RNA polymerase catalytic core is composed of four subunits: alpha, beta, beta', and beta''. When a (nuclear-encoded) sigma factor is associated with the core the holoenzyme is formed, which can initiate transcription.</text>
</comment>
<gene>
    <name evidence="7" type="primary">rpoB</name>
</gene>
<dbReference type="Gene3D" id="2.40.50.150">
    <property type="match status" value="1"/>
</dbReference>
<sequence>MKIKRNSIKVTYYLKMQRNSYKYLLEKGLTKKVLSNIKIIKKYGFIMKFNSFDLRYKKPKFSSQQCIARGKTYSTNLFINVLIRYKNNIILKNRYIPIGDIPLITKKGTFIINGNVRIIVNQCVRSPGVFFYKNNKEQSLFGTLVPVKGSWLTIKINKKNETFFKIDRMRNNISAFYVLNALGLTQKKIFQCIKKKRYLIESIRSTSKNNSLNPIESKMRLNYKTNEKLNIIHITKLFISKFRNKDIYDLGKIGRNKLNKKLYLIDNFSKNNQLQPEDLLGITNYLVNIKNGLGNIDDIDNLKNKKIKLVGEIIENQILLTLKELIENIKEKFSKLKGKINKKNTRTNFVREIISTRIISSVVRSFFNSNQLCQIIEEINPLSEITHKRKVTSISNTKQKLNMQIREINETHYRKICPVETVEGKNAGLIWSLAKEARINKYGFIETSFYVNKLIQKNKINKIQKGIFYLSSEHEIANLTKIKDKKRIFYIPTSRLQIVSLGTSLIPFLEHNDANRALMGSNMQRQAVPLIKKEQPIISTGIENIVVHNNEYNILAYKTGLVKYSSSKKIVVHENIKTADKIDRILTLSKSFLVKIKKNKNVTHYSKFIKRTYKFKKSKSTNQNTYLYEKSLIKEGEWVKRGQLLTESASTDKSKLSLGKNILIAYLPWKGYNFEDAIVISEKLINKDVFTSIHIKKYKTFLVNNETGEEKLTNNIPNMKYNKSNYLNKNGIIKSGTFVKGNSILVGKIKKIKYANTKIKLLNIIFKRKYIKNTSLKLPSNNNGTIIGTKIMNNKTLCIIIYLLEKRNIQIGDKISGRHGNKGVVSKILKVNEMPYLQDGTPIDIILNPLGIPSRMNVGQVFECLLGLAGKYLKENYELLPFDEIYGPNTSNKIVYNKLYEASKKTKKNWILNPNFLGKTKLFDGRTSRAFKQPITVGYAYMLKLIHLVKDKVTVRSIGSYSYITKQPLKGKSKKGGQRFGEMELWALESYGSAYILQEVITLKSDDLTNKYKTINSLIKGNNLPKPNTPESIKVFILELQALCLDITIYSENLQKRLF</sequence>
<dbReference type="GO" id="GO:0006351">
    <property type="term" value="P:DNA-templated transcription"/>
    <property type="evidence" value="ECO:0007669"/>
    <property type="project" value="UniProtKB-UniRule"/>
</dbReference>
<feature type="domain" description="DNA-directed RNA polymerase subunit 2 hybrid-binding" evidence="11">
    <location>
        <begin position="596"/>
        <end position="974"/>
    </location>
</feature>
<protein>
    <recommendedName>
        <fullName evidence="7">DNA-directed RNA polymerase subunit beta</fullName>
        <ecNumber evidence="7">2.7.7.6</ecNumber>
    </recommendedName>
    <alternativeName>
        <fullName evidence="7">PEP</fullName>
    </alternativeName>
    <alternativeName>
        <fullName evidence="7">Plastid-encoded RNA polymerase subunit beta</fullName>
        <shortName evidence="7">RNA polymerase subunit beta</shortName>
    </alternativeName>
</protein>
<dbReference type="InterPro" id="IPR007645">
    <property type="entry name" value="RNA_pol_Rpb2_3"/>
</dbReference>
<dbReference type="PROSITE" id="PS01166">
    <property type="entry name" value="RNA_POL_BETA"/>
    <property type="match status" value="1"/>
</dbReference>
<dbReference type="GO" id="GO:0032549">
    <property type="term" value="F:ribonucleoside binding"/>
    <property type="evidence" value="ECO:0007669"/>
    <property type="project" value="InterPro"/>
</dbReference>
<dbReference type="SUPFAM" id="SSF64484">
    <property type="entry name" value="beta and beta-prime subunits of DNA dependent RNA-polymerase"/>
    <property type="match status" value="1"/>
</dbReference>
<evidence type="ECO:0000259" key="12">
    <source>
        <dbReference type="Pfam" id="PF04560"/>
    </source>
</evidence>
<dbReference type="Gene3D" id="2.40.270.10">
    <property type="entry name" value="DNA-directed RNA polymerase, subunit 2, domain 6"/>
    <property type="match status" value="1"/>
</dbReference>
<name>A0A3G3LLY1_9EUGL</name>
<keyword evidence="5 7" id="KW-0804">Transcription</keyword>
<evidence type="ECO:0000256" key="2">
    <source>
        <dbReference type="ARBA" id="ARBA00022478"/>
    </source>
</evidence>
<dbReference type="AlphaFoldDB" id="A0A3G3LLY1"/>
<comment type="function">
    <text evidence="7 9">DNA-dependent RNA polymerase catalyzes the transcription of DNA into RNA using the four ribonucleoside triphosphates as substrates.</text>
</comment>
<comment type="catalytic activity">
    <reaction evidence="6 7 9">
        <text>RNA(n) + a ribonucleoside 5'-triphosphate = RNA(n+1) + diphosphate</text>
        <dbReference type="Rhea" id="RHEA:21248"/>
        <dbReference type="Rhea" id="RHEA-COMP:14527"/>
        <dbReference type="Rhea" id="RHEA-COMP:17342"/>
        <dbReference type="ChEBI" id="CHEBI:33019"/>
        <dbReference type="ChEBI" id="CHEBI:61557"/>
        <dbReference type="ChEBI" id="CHEBI:140395"/>
        <dbReference type="EC" id="2.7.7.6"/>
    </reaction>
</comment>
<comment type="subcellular location">
    <subcellularLocation>
        <location evidence="7">Plastid</location>
        <location evidence="7">Chloroplast</location>
    </subcellularLocation>
</comment>
<dbReference type="GO" id="GO:0003677">
    <property type="term" value="F:DNA binding"/>
    <property type="evidence" value="ECO:0007669"/>
    <property type="project" value="UniProtKB-UniRule"/>
</dbReference>
<evidence type="ECO:0000256" key="3">
    <source>
        <dbReference type="ARBA" id="ARBA00022679"/>
    </source>
</evidence>
<evidence type="ECO:0000259" key="13">
    <source>
        <dbReference type="Pfam" id="PF04561"/>
    </source>
</evidence>
<dbReference type="InterPro" id="IPR007641">
    <property type="entry name" value="RNA_pol_Rpb2_7"/>
</dbReference>
<geneLocation type="chloroplast" evidence="16"/>
<dbReference type="InterPro" id="IPR007642">
    <property type="entry name" value="RNA_pol_Rpb2_2"/>
</dbReference>
<dbReference type="Pfam" id="PF04560">
    <property type="entry name" value="RNA_pol_Rpb2_7"/>
    <property type="match status" value="1"/>
</dbReference>
<feature type="domain" description="RNA polymerase Rpb2" evidence="13">
    <location>
        <begin position="125"/>
        <end position="308"/>
    </location>
</feature>
<evidence type="ECO:0000256" key="7">
    <source>
        <dbReference type="HAMAP-Rule" id="MF_01321"/>
    </source>
</evidence>
<dbReference type="InterPro" id="IPR042107">
    <property type="entry name" value="DNA-dir_RNA_pol_bsu_ext_1_sf"/>
</dbReference>
<dbReference type="Gene3D" id="3.90.1800.10">
    <property type="entry name" value="RNA polymerase alpha subunit dimerisation domain"/>
    <property type="match status" value="1"/>
</dbReference>
<feature type="domain" description="RNA polymerase beta subunit protrusion" evidence="14">
    <location>
        <begin position="17"/>
        <end position="346"/>
    </location>
</feature>